<dbReference type="PANTHER" id="PTHR35024:SF4">
    <property type="entry name" value="POLYMER-FORMING CYTOSKELETAL PROTEIN"/>
    <property type="match status" value="1"/>
</dbReference>
<evidence type="ECO:0000256" key="1">
    <source>
        <dbReference type="SAM" id="MobiDB-lite"/>
    </source>
</evidence>
<gene>
    <name evidence="2" type="ORF">MNB_SV-6-92</name>
</gene>
<accession>A0A1W1BKG1</accession>
<dbReference type="AlphaFoldDB" id="A0A1W1BKG1"/>
<dbReference type="EMBL" id="FPHC01000031">
    <property type="protein sequence ID" value="SFV53985.1"/>
    <property type="molecule type" value="Genomic_DNA"/>
</dbReference>
<protein>
    <submittedName>
        <fullName evidence="2">Putative</fullName>
    </submittedName>
</protein>
<dbReference type="Pfam" id="PF04519">
    <property type="entry name" value="Bactofilin"/>
    <property type="match status" value="1"/>
</dbReference>
<reference evidence="2" key="1">
    <citation type="submission" date="2016-10" db="EMBL/GenBank/DDBJ databases">
        <authorList>
            <person name="de Groot N.N."/>
        </authorList>
    </citation>
    <scope>NUCLEOTIDE SEQUENCE</scope>
</reference>
<sequence>MFGSKKSEPVKTMATPSAKSVSYSTTIVTKCTEIKGDIKGCGTIHIDGIVHGDVDVEESVIIGESGIVYGNIKSKSVVLSGKLEGSIDCNKLEIMQSGSVSDRIDAKEMVADGLIEAVILVENSIHITDNGRVEAEQMQSKHIVVNGLISGNIIASELLEINRNGKVKGKMIVKKIKVTEGGLMLGTMLTYEDSDAIQTQSHKEEPPVEEESEDSSYQI</sequence>
<feature type="region of interest" description="Disordered" evidence="1">
    <location>
        <begin position="196"/>
        <end position="219"/>
    </location>
</feature>
<dbReference type="PANTHER" id="PTHR35024">
    <property type="entry name" value="HYPOTHETICAL CYTOSOLIC PROTEIN"/>
    <property type="match status" value="1"/>
</dbReference>
<organism evidence="2">
    <name type="scientific">hydrothermal vent metagenome</name>
    <dbReference type="NCBI Taxonomy" id="652676"/>
    <lineage>
        <taxon>unclassified sequences</taxon>
        <taxon>metagenomes</taxon>
        <taxon>ecological metagenomes</taxon>
    </lineage>
</organism>
<evidence type="ECO:0000313" key="2">
    <source>
        <dbReference type="EMBL" id="SFV53985.1"/>
    </source>
</evidence>
<feature type="compositionally biased region" description="Acidic residues" evidence="1">
    <location>
        <begin position="207"/>
        <end position="219"/>
    </location>
</feature>
<name>A0A1W1BKG1_9ZZZZ</name>
<proteinExistence type="predicted"/>
<dbReference type="InterPro" id="IPR007607">
    <property type="entry name" value="BacA/B"/>
</dbReference>